<dbReference type="GO" id="GO:0003677">
    <property type="term" value="F:DNA binding"/>
    <property type="evidence" value="ECO:0007669"/>
    <property type="project" value="UniProtKB-KW"/>
</dbReference>
<dbReference type="Gene3D" id="1.20.120.530">
    <property type="entry name" value="GntR ligand-binding domain-like"/>
    <property type="match status" value="1"/>
</dbReference>
<evidence type="ECO:0000259" key="4">
    <source>
        <dbReference type="PROSITE" id="PS50949"/>
    </source>
</evidence>
<dbReference type="Proteomes" id="UP000557772">
    <property type="component" value="Unassembled WGS sequence"/>
</dbReference>
<evidence type="ECO:0000256" key="1">
    <source>
        <dbReference type="ARBA" id="ARBA00023015"/>
    </source>
</evidence>
<dbReference type="PRINTS" id="PR00035">
    <property type="entry name" value="HTHGNTR"/>
</dbReference>
<protein>
    <submittedName>
        <fullName evidence="5">FadR family transcriptional regulator</fullName>
    </submittedName>
</protein>
<dbReference type="SUPFAM" id="SSF48008">
    <property type="entry name" value="GntR ligand-binding domain-like"/>
    <property type="match status" value="1"/>
</dbReference>
<dbReference type="InterPro" id="IPR036388">
    <property type="entry name" value="WH-like_DNA-bd_sf"/>
</dbReference>
<dbReference type="InterPro" id="IPR000524">
    <property type="entry name" value="Tscrpt_reg_HTH_GntR"/>
</dbReference>
<dbReference type="Pfam" id="PF07729">
    <property type="entry name" value="FCD"/>
    <property type="match status" value="1"/>
</dbReference>
<comment type="caution">
    <text evidence="5">The sequence shown here is derived from an EMBL/GenBank/DDBJ whole genome shotgun (WGS) entry which is preliminary data.</text>
</comment>
<dbReference type="SMART" id="SM00895">
    <property type="entry name" value="FCD"/>
    <property type="match status" value="1"/>
</dbReference>
<dbReference type="RefSeq" id="WP_171153383.1">
    <property type="nucleotide sequence ID" value="NZ_JABENB010000001.1"/>
</dbReference>
<keyword evidence="6" id="KW-1185">Reference proteome</keyword>
<dbReference type="Pfam" id="PF00392">
    <property type="entry name" value="GntR"/>
    <property type="match status" value="1"/>
</dbReference>
<evidence type="ECO:0000256" key="2">
    <source>
        <dbReference type="ARBA" id="ARBA00023125"/>
    </source>
</evidence>
<dbReference type="CDD" id="cd07377">
    <property type="entry name" value="WHTH_GntR"/>
    <property type="match status" value="1"/>
</dbReference>
<evidence type="ECO:0000313" key="6">
    <source>
        <dbReference type="Proteomes" id="UP000557772"/>
    </source>
</evidence>
<dbReference type="Gene3D" id="1.10.10.10">
    <property type="entry name" value="Winged helix-like DNA-binding domain superfamily/Winged helix DNA-binding domain"/>
    <property type="match status" value="1"/>
</dbReference>
<feature type="domain" description="HTH gntR-type" evidence="4">
    <location>
        <begin position="9"/>
        <end position="77"/>
    </location>
</feature>
<evidence type="ECO:0000256" key="3">
    <source>
        <dbReference type="ARBA" id="ARBA00023163"/>
    </source>
</evidence>
<keyword evidence="2" id="KW-0238">DNA-binding</keyword>
<organism evidence="5 6">
    <name type="scientific">Flexivirga aerilata</name>
    <dbReference type="NCBI Taxonomy" id="1656889"/>
    <lineage>
        <taxon>Bacteria</taxon>
        <taxon>Bacillati</taxon>
        <taxon>Actinomycetota</taxon>
        <taxon>Actinomycetes</taxon>
        <taxon>Micrococcales</taxon>
        <taxon>Dermacoccaceae</taxon>
        <taxon>Flexivirga</taxon>
    </lineage>
</organism>
<evidence type="ECO:0000313" key="5">
    <source>
        <dbReference type="EMBL" id="NNG39008.1"/>
    </source>
</evidence>
<keyword evidence="1" id="KW-0805">Transcription regulation</keyword>
<dbReference type="PROSITE" id="PS50949">
    <property type="entry name" value="HTH_GNTR"/>
    <property type="match status" value="1"/>
</dbReference>
<sequence>MTQPITPPRRTSELVVERMEQLIRGGEWPVGTCIPAEPELVRDFGVGRNTIREAVRALEHTGMLQPRRGDGTYVRSANPFAAAMSRGASSAALDLMQVRRALESEAAASAARSASARTRAKLRAVLDRAEAALAAGDLETYTREDVGFHTQLVAAAGNPLMVEIFDGVVEAIAATHAEITATSAAHTGLHPQGHREAIDAIDAGDPEAARAAVNHYIDELEAEIKRA</sequence>
<dbReference type="InterPro" id="IPR011711">
    <property type="entry name" value="GntR_C"/>
</dbReference>
<dbReference type="PANTHER" id="PTHR43537:SF47">
    <property type="entry name" value="REGULATORY PROTEIN GNTR HTH"/>
    <property type="match status" value="1"/>
</dbReference>
<dbReference type="EMBL" id="JABENB010000001">
    <property type="protein sequence ID" value="NNG39008.1"/>
    <property type="molecule type" value="Genomic_DNA"/>
</dbReference>
<accession>A0A849AIF0</accession>
<keyword evidence="3" id="KW-0804">Transcription</keyword>
<gene>
    <name evidence="5" type="ORF">HJ588_06945</name>
</gene>
<dbReference type="GO" id="GO:0003700">
    <property type="term" value="F:DNA-binding transcription factor activity"/>
    <property type="evidence" value="ECO:0007669"/>
    <property type="project" value="InterPro"/>
</dbReference>
<dbReference type="PANTHER" id="PTHR43537">
    <property type="entry name" value="TRANSCRIPTIONAL REGULATOR, GNTR FAMILY"/>
    <property type="match status" value="1"/>
</dbReference>
<name>A0A849AIF0_9MICO</name>
<reference evidence="5 6" key="1">
    <citation type="submission" date="2020-05" db="EMBL/GenBank/DDBJ databases">
        <title>Flexivirga sp. ID2601S isolated from air conditioner.</title>
        <authorList>
            <person name="Kim D.H."/>
        </authorList>
    </citation>
    <scope>NUCLEOTIDE SEQUENCE [LARGE SCALE GENOMIC DNA]</scope>
    <source>
        <strain evidence="5 6">ID2601S</strain>
    </source>
</reference>
<dbReference type="InterPro" id="IPR036390">
    <property type="entry name" value="WH_DNA-bd_sf"/>
</dbReference>
<proteinExistence type="predicted"/>
<dbReference type="SUPFAM" id="SSF46785">
    <property type="entry name" value="Winged helix' DNA-binding domain"/>
    <property type="match status" value="1"/>
</dbReference>
<dbReference type="AlphaFoldDB" id="A0A849AIF0"/>
<dbReference type="InterPro" id="IPR008920">
    <property type="entry name" value="TF_FadR/GntR_C"/>
</dbReference>
<dbReference type="SMART" id="SM00345">
    <property type="entry name" value="HTH_GNTR"/>
    <property type="match status" value="1"/>
</dbReference>